<dbReference type="EMBL" id="PDET01000021">
    <property type="protein sequence ID" value="PRD13223.1"/>
    <property type="molecule type" value="Genomic_DNA"/>
</dbReference>
<accession>A0A2S9I5Z3</accession>
<feature type="domain" description="HTH lysR-type" evidence="5">
    <location>
        <begin position="2"/>
        <end position="59"/>
    </location>
</feature>
<dbReference type="SUPFAM" id="SSF46785">
    <property type="entry name" value="Winged helix' DNA-binding domain"/>
    <property type="match status" value="1"/>
</dbReference>
<dbReference type="Proteomes" id="UP000239181">
    <property type="component" value="Unassembled WGS sequence"/>
</dbReference>
<keyword evidence="3" id="KW-0238">DNA-binding</keyword>
<gene>
    <name evidence="6" type="ORF">CQW29_22400</name>
</gene>
<dbReference type="Gene3D" id="3.40.190.10">
    <property type="entry name" value="Periplasmic binding protein-like II"/>
    <property type="match status" value="2"/>
</dbReference>
<dbReference type="PANTHER" id="PTHR30126:SF18">
    <property type="entry name" value="LYSR FAMILY TRANSCRIPTIONAL REGULATOR"/>
    <property type="match status" value="1"/>
</dbReference>
<dbReference type="InterPro" id="IPR000847">
    <property type="entry name" value="LysR_HTH_N"/>
</dbReference>
<dbReference type="SUPFAM" id="SSF53850">
    <property type="entry name" value="Periplasmic binding protein-like II"/>
    <property type="match status" value="1"/>
</dbReference>
<evidence type="ECO:0000259" key="5">
    <source>
        <dbReference type="PROSITE" id="PS50931"/>
    </source>
</evidence>
<dbReference type="InterPro" id="IPR005119">
    <property type="entry name" value="LysR_subst-bd"/>
</dbReference>
<reference evidence="6 7" key="1">
    <citation type="submission" date="2017-10" db="EMBL/GenBank/DDBJ databases">
        <title>Draft genome of two endophytic bacteria isolated from 'guarana' Paullinia cupana (Mart.) Ducke.</title>
        <authorList>
            <person name="Siqueira K.A."/>
            <person name="Liotti R.G."/>
            <person name="Mendes T.A."/>
            <person name="Soares M.A."/>
        </authorList>
    </citation>
    <scope>NUCLEOTIDE SEQUENCE [LARGE SCALE GENOMIC DNA]</scope>
    <source>
        <strain evidence="6 7">342</strain>
    </source>
</reference>
<keyword evidence="7" id="KW-1185">Reference proteome</keyword>
<comment type="similarity">
    <text evidence="1">Belongs to the LysR transcriptional regulatory family.</text>
</comment>
<evidence type="ECO:0000256" key="3">
    <source>
        <dbReference type="ARBA" id="ARBA00023125"/>
    </source>
</evidence>
<dbReference type="GO" id="GO:0000976">
    <property type="term" value="F:transcription cis-regulatory region binding"/>
    <property type="evidence" value="ECO:0007669"/>
    <property type="project" value="TreeGrafter"/>
</dbReference>
<dbReference type="AlphaFoldDB" id="A0A2S9I5Z3"/>
<dbReference type="PROSITE" id="PS50931">
    <property type="entry name" value="HTH_LYSR"/>
    <property type="match status" value="1"/>
</dbReference>
<evidence type="ECO:0000256" key="2">
    <source>
        <dbReference type="ARBA" id="ARBA00023015"/>
    </source>
</evidence>
<keyword evidence="2" id="KW-0805">Transcription regulation</keyword>
<sequence>MWSEHSLEVIEAVARTGSFTAAAAELHRVPSAVSYTVRQLEQWLAVSLFERRHRDVVLTEAGRVFSEEGRFVIKKMLATRRRCQQVANGWRGQINIAVDRIVRPQRTRQLIVDFYRHFPDMELHIFPEVFNGVWDALADGRVDAAIGATQAVPVGGRFAFRDMGSLNWRCVVQADHPLLQQTGPLSDDLLREWPSLTLEDTSRALPKRNTWTLDNQRRLVVPDWDSALDCLRAGLCVGMIPGHFAQGWIAEGGIAELTLANPFPISPCCLSWSEQSASPALSWLLDYVGDSDTLNAEWLSEPSA</sequence>
<dbReference type="Gene3D" id="1.10.10.10">
    <property type="entry name" value="Winged helix-like DNA-binding domain superfamily/Winged helix DNA-binding domain"/>
    <property type="match status" value="1"/>
</dbReference>
<evidence type="ECO:0000256" key="1">
    <source>
        <dbReference type="ARBA" id="ARBA00009437"/>
    </source>
</evidence>
<keyword evidence="4" id="KW-0804">Transcription</keyword>
<dbReference type="NCBIfam" id="NF008294">
    <property type="entry name" value="PRK11074.1"/>
    <property type="match status" value="1"/>
</dbReference>
<dbReference type="Pfam" id="PF00126">
    <property type="entry name" value="HTH_1"/>
    <property type="match status" value="1"/>
</dbReference>
<evidence type="ECO:0000313" key="7">
    <source>
        <dbReference type="Proteomes" id="UP000239181"/>
    </source>
</evidence>
<dbReference type="PANTHER" id="PTHR30126">
    <property type="entry name" value="HTH-TYPE TRANSCRIPTIONAL REGULATOR"/>
    <property type="match status" value="1"/>
</dbReference>
<protein>
    <submittedName>
        <fullName evidence="6">LysR family transcriptional regulator</fullName>
    </submittedName>
</protein>
<comment type="caution">
    <text evidence="6">The sequence shown here is derived from an EMBL/GenBank/DDBJ whole genome shotgun (WGS) entry which is preliminary data.</text>
</comment>
<evidence type="ECO:0000313" key="6">
    <source>
        <dbReference type="EMBL" id="PRD13223.1"/>
    </source>
</evidence>
<dbReference type="RefSeq" id="WP_105594964.1">
    <property type="nucleotide sequence ID" value="NZ_JAFBFW010000001.1"/>
</dbReference>
<dbReference type="FunFam" id="1.10.10.10:FF:000001">
    <property type="entry name" value="LysR family transcriptional regulator"/>
    <property type="match status" value="1"/>
</dbReference>
<dbReference type="GO" id="GO:0003700">
    <property type="term" value="F:DNA-binding transcription factor activity"/>
    <property type="evidence" value="ECO:0007669"/>
    <property type="project" value="InterPro"/>
</dbReference>
<dbReference type="InterPro" id="IPR036388">
    <property type="entry name" value="WH-like_DNA-bd_sf"/>
</dbReference>
<name>A0A2S9I5Z3_9GAMM</name>
<evidence type="ECO:0000256" key="4">
    <source>
        <dbReference type="ARBA" id="ARBA00023163"/>
    </source>
</evidence>
<dbReference type="Pfam" id="PF03466">
    <property type="entry name" value="LysR_substrate"/>
    <property type="match status" value="1"/>
</dbReference>
<organism evidence="6 7">
    <name type="scientific">Pantoea coffeiphila</name>
    <dbReference type="NCBI Taxonomy" id="1465635"/>
    <lineage>
        <taxon>Bacteria</taxon>
        <taxon>Pseudomonadati</taxon>
        <taxon>Pseudomonadota</taxon>
        <taxon>Gammaproteobacteria</taxon>
        <taxon>Enterobacterales</taxon>
        <taxon>Erwiniaceae</taxon>
        <taxon>Pantoea</taxon>
    </lineage>
</organism>
<dbReference type="OrthoDB" id="5293066at2"/>
<proteinExistence type="inferred from homology"/>
<dbReference type="InterPro" id="IPR036390">
    <property type="entry name" value="WH_DNA-bd_sf"/>
</dbReference>